<evidence type="ECO:0000256" key="7">
    <source>
        <dbReference type="ARBA" id="ARBA00023180"/>
    </source>
</evidence>
<keyword evidence="8" id="KW-0961">Cell wall biogenesis/degradation</keyword>
<evidence type="ECO:0000256" key="3">
    <source>
        <dbReference type="ARBA" id="ARBA00022692"/>
    </source>
</evidence>
<dbReference type="GO" id="GO:0005789">
    <property type="term" value="C:endoplasmic reticulum membrane"/>
    <property type="evidence" value="ECO:0007669"/>
    <property type="project" value="TreeGrafter"/>
</dbReference>
<evidence type="ECO:0000256" key="6">
    <source>
        <dbReference type="ARBA" id="ARBA00023136"/>
    </source>
</evidence>
<dbReference type="PANTHER" id="PTHR31361">
    <property type="entry name" value="BETA-GLUCAN SYNTHESIS-ASSOCIATED PROTEIN KRE6-RELATED"/>
    <property type="match status" value="1"/>
</dbReference>
<dbReference type="OrthoDB" id="412647at2759"/>
<comment type="caution">
    <text evidence="12">The sequence shown here is derived from an EMBL/GenBank/DDBJ whole genome shotgun (WGS) entry which is preliminary data.</text>
</comment>
<comment type="similarity">
    <text evidence="2">Belongs to the SKN1/KRE6 family.</text>
</comment>
<dbReference type="Proteomes" id="UP001150538">
    <property type="component" value="Unassembled WGS sequence"/>
</dbReference>
<evidence type="ECO:0000256" key="8">
    <source>
        <dbReference type="ARBA" id="ARBA00023316"/>
    </source>
</evidence>
<feature type="region of interest" description="Disordered" evidence="9">
    <location>
        <begin position="79"/>
        <end position="98"/>
    </location>
</feature>
<accession>A0A9W8DWI2</accession>
<feature type="transmembrane region" description="Helical" evidence="10">
    <location>
        <begin position="21"/>
        <end position="43"/>
    </location>
</feature>
<dbReference type="PROSITE" id="PS51762">
    <property type="entry name" value="GH16_2"/>
    <property type="match status" value="1"/>
</dbReference>
<dbReference type="GO" id="GO:0006078">
    <property type="term" value="P:(1-&gt;6)-beta-D-glucan biosynthetic process"/>
    <property type="evidence" value="ECO:0007669"/>
    <property type="project" value="TreeGrafter"/>
</dbReference>
<proteinExistence type="inferred from homology"/>
<evidence type="ECO:0000256" key="4">
    <source>
        <dbReference type="ARBA" id="ARBA00022968"/>
    </source>
</evidence>
<dbReference type="AlphaFoldDB" id="A0A9W8DWI2"/>
<dbReference type="InterPro" id="IPR013320">
    <property type="entry name" value="ConA-like_dom_sf"/>
</dbReference>
<evidence type="ECO:0000313" key="13">
    <source>
        <dbReference type="Proteomes" id="UP001150538"/>
    </source>
</evidence>
<evidence type="ECO:0000256" key="5">
    <source>
        <dbReference type="ARBA" id="ARBA00022989"/>
    </source>
</evidence>
<dbReference type="GO" id="GO:0071555">
    <property type="term" value="P:cell wall organization"/>
    <property type="evidence" value="ECO:0007669"/>
    <property type="project" value="UniProtKB-KW"/>
</dbReference>
<dbReference type="SUPFAM" id="SSF49899">
    <property type="entry name" value="Concanavalin A-like lectins/glucanases"/>
    <property type="match status" value="1"/>
</dbReference>
<feature type="domain" description="GH16" evidence="11">
    <location>
        <begin position="70"/>
        <end position="444"/>
    </location>
</feature>
<dbReference type="InterPro" id="IPR000757">
    <property type="entry name" value="Beta-glucanase-like"/>
</dbReference>
<reference evidence="12" key="1">
    <citation type="submission" date="2022-07" db="EMBL/GenBank/DDBJ databases">
        <title>Phylogenomic reconstructions and comparative analyses of Kickxellomycotina fungi.</title>
        <authorList>
            <person name="Reynolds N.K."/>
            <person name="Stajich J.E."/>
            <person name="Barry K."/>
            <person name="Grigoriev I.V."/>
            <person name="Crous P."/>
            <person name="Smith M.E."/>
        </authorList>
    </citation>
    <scope>NUCLEOTIDE SEQUENCE</scope>
    <source>
        <strain evidence="12">NBRC 100468</strain>
    </source>
</reference>
<keyword evidence="7" id="KW-0325">Glycoprotein</keyword>
<evidence type="ECO:0000256" key="1">
    <source>
        <dbReference type="ARBA" id="ARBA00004606"/>
    </source>
</evidence>
<keyword evidence="6 10" id="KW-0472">Membrane</keyword>
<keyword evidence="3 10" id="KW-0812">Transmembrane</keyword>
<keyword evidence="5 10" id="KW-1133">Transmembrane helix</keyword>
<keyword evidence="13" id="KW-1185">Reference proteome</keyword>
<dbReference type="GO" id="GO:0015926">
    <property type="term" value="F:glucosidase activity"/>
    <property type="evidence" value="ECO:0007669"/>
    <property type="project" value="TreeGrafter"/>
</dbReference>
<evidence type="ECO:0000256" key="10">
    <source>
        <dbReference type="SAM" id="Phobius"/>
    </source>
</evidence>
<name>A0A9W8DWI2_9FUNG</name>
<dbReference type="Gene3D" id="2.60.120.200">
    <property type="match status" value="1"/>
</dbReference>
<dbReference type="PANTHER" id="PTHR31361:SF1">
    <property type="entry name" value="BETA-GLUCAN SYNTHESIS-ASSOCIATED PROTEIN KRE6-RELATED"/>
    <property type="match status" value="1"/>
</dbReference>
<evidence type="ECO:0000256" key="2">
    <source>
        <dbReference type="ARBA" id="ARBA00010962"/>
    </source>
</evidence>
<evidence type="ECO:0000313" key="12">
    <source>
        <dbReference type="EMBL" id="KAJ1921166.1"/>
    </source>
</evidence>
<protein>
    <recommendedName>
        <fullName evidence="11">GH16 domain-containing protein</fullName>
    </recommendedName>
</protein>
<sequence>MNSAFKAWRKRVEWKSHGWCNVFTVSFIVVALLFVFIGLPILGQNNWGRPRKSHSSANLADDLRYKKMSDNYTTLNQPLKPEKLPIDEDTPESARTWTSSNGEDWVLVFSDEFNEDGRTFNPGDDPVFEGVNLWYWPTQDYEFYDPGQLSTKDGKLVITMEKSDKYEGHDYISGMAQSWNKFCFQGGYLEVKVSLPGNGEYPGFWPAVWTLGNLGRAGYGATTDGLWPYTYNSCDEGVLVNQTNPTLSGLPGQRLNACVCKGDHPSPGIGRGAPEIDIFEGAVAWGGGPTMSMSCQVAPFDFHYQIQTDKTEILTTQPKGAVNYTEHNSYIGGPLQQSVSAVHHIDKAWSGGKGYNTYGFEYEPGNKGYVQWYAGQKGVWRLNADAIGENKLSRVGARVIPEEPMYIIMNFGMSDSFGGVDFNNLKFPAHMYIDYVRLYQHPDKIRLSCDPPDRPTSKYIQDHARAYFNTDIKNWKATNYSLPEYSINNKCK</sequence>
<comment type="subcellular location">
    <subcellularLocation>
        <location evidence="1">Membrane</location>
        <topology evidence="1">Single-pass type II membrane protein</topology>
    </subcellularLocation>
</comment>
<dbReference type="Pfam" id="PF03935">
    <property type="entry name" value="SKN1_KRE6_Sbg1"/>
    <property type="match status" value="1"/>
</dbReference>
<dbReference type="InterPro" id="IPR005629">
    <property type="entry name" value="Skn1/Kre6/Sbg1"/>
</dbReference>
<gene>
    <name evidence="12" type="ORF">H4219_000764</name>
</gene>
<evidence type="ECO:0000256" key="9">
    <source>
        <dbReference type="SAM" id="MobiDB-lite"/>
    </source>
</evidence>
<keyword evidence="4" id="KW-0735">Signal-anchor</keyword>
<dbReference type="EMBL" id="JANBPU010000006">
    <property type="protein sequence ID" value="KAJ1921166.1"/>
    <property type="molecule type" value="Genomic_DNA"/>
</dbReference>
<organism evidence="12 13">
    <name type="scientific">Mycoemilia scoparia</name>
    <dbReference type="NCBI Taxonomy" id="417184"/>
    <lineage>
        <taxon>Eukaryota</taxon>
        <taxon>Fungi</taxon>
        <taxon>Fungi incertae sedis</taxon>
        <taxon>Zoopagomycota</taxon>
        <taxon>Kickxellomycotina</taxon>
        <taxon>Kickxellomycetes</taxon>
        <taxon>Kickxellales</taxon>
        <taxon>Kickxellaceae</taxon>
        <taxon>Mycoemilia</taxon>
    </lineage>
</organism>
<evidence type="ECO:0000259" key="11">
    <source>
        <dbReference type="PROSITE" id="PS51762"/>
    </source>
</evidence>
<dbReference type="GO" id="GO:0005886">
    <property type="term" value="C:plasma membrane"/>
    <property type="evidence" value="ECO:0007669"/>
    <property type="project" value="TreeGrafter"/>
</dbReference>